<comment type="caution">
    <text evidence="1">The sequence shown here is derived from an EMBL/GenBank/DDBJ whole genome shotgun (WGS) entry which is preliminary data.</text>
</comment>
<dbReference type="Proteomes" id="UP000284706">
    <property type="component" value="Unassembled WGS sequence"/>
</dbReference>
<evidence type="ECO:0000313" key="1">
    <source>
        <dbReference type="EMBL" id="PPQ71685.1"/>
    </source>
</evidence>
<organism evidence="1 2">
    <name type="scientific">Gymnopilus dilepis</name>
    <dbReference type="NCBI Taxonomy" id="231916"/>
    <lineage>
        <taxon>Eukaryota</taxon>
        <taxon>Fungi</taxon>
        <taxon>Dikarya</taxon>
        <taxon>Basidiomycota</taxon>
        <taxon>Agaricomycotina</taxon>
        <taxon>Agaricomycetes</taxon>
        <taxon>Agaricomycetidae</taxon>
        <taxon>Agaricales</taxon>
        <taxon>Agaricineae</taxon>
        <taxon>Hymenogastraceae</taxon>
        <taxon>Gymnopilus</taxon>
    </lineage>
</organism>
<name>A0A409VZL5_9AGAR</name>
<protein>
    <submittedName>
        <fullName evidence="1">Uncharacterized protein</fullName>
    </submittedName>
</protein>
<dbReference type="AlphaFoldDB" id="A0A409VZL5"/>
<proteinExistence type="predicted"/>
<reference evidence="1 2" key="1">
    <citation type="journal article" date="2018" name="Evol. Lett.">
        <title>Horizontal gene cluster transfer increased hallucinogenic mushroom diversity.</title>
        <authorList>
            <person name="Reynolds H.T."/>
            <person name="Vijayakumar V."/>
            <person name="Gluck-Thaler E."/>
            <person name="Korotkin H.B."/>
            <person name="Matheny P.B."/>
            <person name="Slot J.C."/>
        </authorList>
    </citation>
    <scope>NUCLEOTIDE SEQUENCE [LARGE SCALE GENOMIC DNA]</scope>
    <source>
        <strain evidence="1 2">SRW20</strain>
    </source>
</reference>
<dbReference type="InParanoid" id="A0A409VZL5"/>
<keyword evidence="2" id="KW-1185">Reference proteome</keyword>
<sequence>MPGLALKPSLDTVDLSRAGGPSSATVVVVGLPKDNVAVVFGQRTSEWPQRFNTYLLDTDNIVINPQALWDAHSDKSRFLISQVVPTGFDKDPSVLCMGPYTEDRNIAVYVSHQKPGSGGFTQSDAQTSYHDFKIGNKTAITFTMINAEDGGDSDYQDTVVGVAVAA</sequence>
<dbReference type="OrthoDB" id="2909316at2759"/>
<evidence type="ECO:0000313" key="2">
    <source>
        <dbReference type="Proteomes" id="UP000284706"/>
    </source>
</evidence>
<gene>
    <name evidence="1" type="ORF">CVT26_007652</name>
</gene>
<dbReference type="EMBL" id="NHYE01005492">
    <property type="protein sequence ID" value="PPQ71685.1"/>
    <property type="molecule type" value="Genomic_DNA"/>
</dbReference>
<accession>A0A409VZL5</accession>